<dbReference type="OrthoDB" id="5460483at2"/>
<evidence type="ECO:0000256" key="3">
    <source>
        <dbReference type="ARBA" id="ARBA00022692"/>
    </source>
</evidence>
<evidence type="ECO:0000313" key="8">
    <source>
        <dbReference type="Proteomes" id="UP000295023"/>
    </source>
</evidence>
<accession>A0A4R4D873</accession>
<feature type="transmembrane region" description="Helical" evidence="6">
    <location>
        <begin position="232"/>
        <end position="253"/>
    </location>
</feature>
<feature type="transmembrane region" description="Helical" evidence="6">
    <location>
        <begin position="468"/>
        <end position="491"/>
    </location>
</feature>
<evidence type="ECO:0000256" key="5">
    <source>
        <dbReference type="ARBA" id="ARBA00023136"/>
    </source>
</evidence>
<feature type="transmembrane region" description="Helical" evidence="6">
    <location>
        <begin position="63"/>
        <end position="83"/>
    </location>
</feature>
<dbReference type="Proteomes" id="UP000295023">
    <property type="component" value="Unassembled WGS sequence"/>
</dbReference>
<keyword evidence="8" id="KW-1185">Reference proteome</keyword>
<evidence type="ECO:0000313" key="7">
    <source>
        <dbReference type="EMBL" id="TCZ56268.1"/>
    </source>
</evidence>
<protein>
    <submittedName>
        <fullName evidence="7">DASS family sodium-coupled anion symporter</fullName>
    </submittedName>
</protein>
<evidence type="ECO:0000256" key="1">
    <source>
        <dbReference type="ARBA" id="ARBA00004141"/>
    </source>
</evidence>
<feature type="transmembrane region" description="Helical" evidence="6">
    <location>
        <begin position="427"/>
        <end position="448"/>
    </location>
</feature>
<organism evidence="7 8">
    <name type="scientific">Roseicella aquatilis</name>
    <dbReference type="NCBI Taxonomy" id="2527868"/>
    <lineage>
        <taxon>Bacteria</taxon>
        <taxon>Pseudomonadati</taxon>
        <taxon>Pseudomonadota</taxon>
        <taxon>Alphaproteobacteria</taxon>
        <taxon>Acetobacterales</taxon>
        <taxon>Roseomonadaceae</taxon>
        <taxon>Roseicella</taxon>
    </lineage>
</organism>
<comment type="subcellular location">
    <subcellularLocation>
        <location evidence="1">Membrane</location>
        <topology evidence="1">Multi-pass membrane protein</topology>
    </subcellularLocation>
</comment>
<reference evidence="7 8" key="1">
    <citation type="submission" date="2019-03" db="EMBL/GenBank/DDBJ databases">
        <title>Paracraurococcus aquatilis NE82 genome sequence.</title>
        <authorList>
            <person name="Zhao Y."/>
            <person name="Du Z."/>
        </authorList>
    </citation>
    <scope>NUCLEOTIDE SEQUENCE [LARGE SCALE GENOMIC DNA]</scope>
    <source>
        <strain evidence="7 8">NE82</strain>
    </source>
</reference>
<dbReference type="RefSeq" id="WP_132293662.1">
    <property type="nucleotide sequence ID" value="NZ_SKBM01000023.1"/>
</dbReference>
<keyword evidence="3 6" id="KW-0812">Transmembrane</keyword>
<dbReference type="EMBL" id="SKBM01000023">
    <property type="protein sequence ID" value="TCZ56268.1"/>
    <property type="molecule type" value="Genomic_DNA"/>
</dbReference>
<proteinExistence type="inferred from homology"/>
<feature type="transmembrane region" description="Helical" evidence="6">
    <location>
        <begin position="95"/>
        <end position="121"/>
    </location>
</feature>
<feature type="transmembrane region" description="Helical" evidence="6">
    <location>
        <begin position="341"/>
        <end position="362"/>
    </location>
</feature>
<keyword evidence="4 6" id="KW-1133">Transmembrane helix</keyword>
<dbReference type="NCBIfam" id="TIGR00785">
    <property type="entry name" value="dass"/>
    <property type="match status" value="1"/>
</dbReference>
<dbReference type="GO" id="GO:0022857">
    <property type="term" value="F:transmembrane transporter activity"/>
    <property type="evidence" value="ECO:0007669"/>
    <property type="project" value="InterPro"/>
</dbReference>
<dbReference type="InterPro" id="IPR030676">
    <property type="entry name" value="CitT-rel"/>
</dbReference>
<dbReference type="Pfam" id="PF00939">
    <property type="entry name" value="Na_sulph_symp"/>
    <property type="match status" value="1"/>
</dbReference>
<gene>
    <name evidence="7" type="ORF">EXY23_20005</name>
</gene>
<name>A0A4R4D873_9PROT</name>
<dbReference type="PIRSF" id="PIRSF002457">
    <property type="entry name" value="DASS"/>
    <property type="match status" value="1"/>
</dbReference>
<feature type="transmembrane region" description="Helical" evidence="6">
    <location>
        <begin position="289"/>
        <end position="306"/>
    </location>
</feature>
<feature type="transmembrane region" description="Helical" evidence="6">
    <location>
        <begin position="382"/>
        <end position="415"/>
    </location>
</feature>
<sequence>MPIASPPEKTGARKLAWFILALLLFSAVLALPTPVGLSGGGQVALALLALVVTLWISECVSPANSAVVLTTLAVLALIGQKLTLNAPKPLDSAGALSVMLGGFSSSAVILVAGALFLAVALKVTGLDRRVALLVMTRIGVSPSRLIIGAMAVGFVLALFIPSATARVGAVIPIMVGMVAALGLPANSGLAATLMVVTAHACSVFNIGIKTGAAQNLITLGFMQEAFGHGITWGAWFVAALPFTLGMSLVLFLLTRLLLRPEVPEEGAAMASLRSQLAALGPVTGREKRLLAVAAMLLLLWATEGWLHPIDTTTSTLFGLTLLLAPRIGVMHWAEAEKQVPWGTVILFAAGISLGTLLSRSGAATWLARATLGQLGLEEMPVVGVIAALSAFSILLHLGFASATGLASTLIPVVIAFTKTLPVPAETAFGLVMVQGFVVSFGFMLPANAPQNMLCYGTGAFTTSQFARVGVLATVIGYGLILLLSVTWWPLLGFL</sequence>
<evidence type="ECO:0000256" key="4">
    <source>
        <dbReference type="ARBA" id="ARBA00022989"/>
    </source>
</evidence>
<comment type="similarity">
    <text evidence="2">Belongs to the SLC13A/DASS transporter (TC 2.A.47) family. DIT1 subfamily.</text>
</comment>
<feature type="transmembrane region" description="Helical" evidence="6">
    <location>
        <begin position="142"/>
        <end position="160"/>
    </location>
</feature>
<evidence type="ECO:0000256" key="2">
    <source>
        <dbReference type="ARBA" id="ARBA00007349"/>
    </source>
</evidence>
<dbReference type="GO" id="GO:0005886">
    <property type="term" value="C:plasma membrane"/>
    <property type="evidence" value="ECO:0007669"/>
    <property type="project" value="TreeGrafter"/>
</dbReference>
<evidence type="ECO:0000256" key="6">
    <source>
        <dbReference type="SAM" id="Phobius"/>
    </source>
</evidence>
<dbReference type="PANTHER" id="PTHR10283">
    <property type="entry name" value="SOLUTE CARRIER FAMILY 13 MEMBER"/>
    <property type="match status" value="1"/>
</dbReference>
<keyword evidence="5 6" id="KW-0472">Membrane</keyword>
<dbReference type="AlphaFoldDB" id="A0A4R4D873"/>
<comment type="caution">
    <text evidence="7">The sequence shown here is derived from an EMBL/GenBank/DDBJ whole genome shotgun (WGS) entry which is preliminary data.</text>
</comment>
<dbReference type="InterPro" id="IPR001898">
    <property type="entry name" value="SLC13A/DASS"/>
</dbReference>
<feature type="transmembrane region" description="Helical" evidence="6">
    <location>
        <begin position="166"/>
        <end position="183"/>
    </location>
</feature>